<dbReference type="Proteomes" id="UP001500929">
    <property type="component" value="Unassembled WGS sequence"/>
</dbReference>
<dbReference type="SUPFAM" id="SSF52317">
    <property type="entry name" value="Class I glutamine amidotransferase-like"/>
    <property type="match status" value="1"/>
</dbReference>
<dbReference type="Pfam" id="PF14871">
    <property type="entry name" value="GHL6"/>
    <property type="match status" value="1"/>
</dbReference>
<accession>A0ABN3DI35</accession>
<dbReference type="RefSeq" id="WP_259479033.1">
    <property type="nucleotide sequence ID" value="NZ_BAAAQY010000004.1"/>
</dbReference>
<evidence type="ECO:0008006" key="4">
    <source>
        <dbReference type="Google" id="ProtNLM"/>
    </source>
</evidence>
<dbReference type="InterPro" id="IPR028212">
    <property type="entry name" value="GHL6"/>
</dbReference>
<feature type="compositionally biased region" description="Polar residues" evidence="1">
    <location>
        <begin position="408"/>
        <end position="425"/>
    </location>
</feature>
<dbReference type="SUPFAM" id="SSF51445">
    <property type="entry name" value="(Trans)glycosidases"/>
    <property type="match status" value="1"/>
</dbReference>
<dbReference type="EMBL" id="BAAAQY010000004">
    <property type="protein sequence ID" value="GAA2231398.1"/>
    <property type="molecule type" value="Genomic_DNA"/>
</dbReference>
<sequence>MTAPLSPLTAESTSAVTAPSRDWWATSRRRVFYDSHTPDWNDPHQRGAAADPAFPLLSEVDPENDLQLLADAGVDSVVLFAKCQYGNAYYPTTIGHAHSALAGRDLFGEQLQAAHRRGMRVIAYFSNMWDTATAGAHPDWALVPAGSRGSTGRWPALCLRSGYRRYALDQVREIASRYPIDALWSDILTAGPCVCTRCAAAFEAEYGHPLPEGRDDAGWLDLVHFSQQTLFDYLAEQRAVLAEVRPEAALIPNFYATTFVDAVIGLSTEHLALADIGSSEGYTDWHGLGFPSFASSYIRAGVLERPHEVLVSRFVHTWDFTLRSEAQLRFEAFTVAAHGAAVSLDDQPSATGAVEPEVYRRLGPVFERIAERAPWLDGAEPVRYAALSVSQRSRDLESLLGAPENPSIGEQSAQFPPSEPRSSPSDLVAAVTGTYRALVESHLPVTLFDERAGSLARLDGHRVVVLADALSLDEEEAQAIRGFVAAGGGLLVTGPTAVRDATGDLLESGASPLDDVLGVRFGALRPATYPYLSAVDDSLAAEVGTVPLPHYGRLAELHVLDPDARVLLTAVDPVLETDEEHYWHNNQPAAGLGPARPAVVERRFGAGRVIVSAARLGNNHARLGHDGYRRLLDALVRRAAGPGADAPVQIEGTHRNTELVLRRLGTSIVAHLITGGPVARLSLYGADQPAAVEDVASIGRMRLTAPREARTAGRVVDGVLVPLPLVDGVVELTGLDDWETVVFEA</sequence>
<proteinExistence type="predicted"/>
<dbReference type="InterPro" id="IPR017853">
    <property type="entry name" value="GH"/>
</dbReference>
<name>A0ABN3DI35_9MICO</name>
<feature type="region of interest" description="Disordered" evidence="1">
    <location>
        <begin position="399"/>
        <end position="426"/>
    </location>
</feature>
<dbReference type="Gene3D" id="3.40.50.880">
    <property type="match status" value="1"/>
</dbReference>
<dbReference type="InterPro" id="IPR029062">
    <property type="entry name" value="Class_I_gatase-like"/>
</dbReference>
<evidence type="ECO:0000256" key="1">
    <source>
        <dbReference type="SAM" id="MobiDB-lite"/>
    </source>
</evidence>
<protein>
    <recommendedName>
        <fullName evidence="4">Beta-galactosidase trimerisation domain-containing protein</fullName>
    </recommendedName>
</protein>
<gene>
    <name evidence="2" type="ORF">GCM10009851_15340</name>
</gene>
<reference evidence="2 3" key="1">
    <citation type="journal article" date="2019" name="Int. J. Syst. Evol. Microbiol.">
        <title>The Global Catalogue of Microorganisms (GCM) 10K type strain sequencing project: providing services to taxonomists for standard genome sequencing and annotation.</title>
        <authorList>
            <consortium name="The Broad Institute Genomics Platform"/>
            <consortium name="The Broad Institute Genome Sequencing Center for Infectious Disease"/>
            <person name="Wu L."/>
            <person name="Ma J."/>
        </authorList>
    </citation>
    <scope>NUCLEOTIDE SEQUENCE [LARGE SCALE GENOMIC DNA]</scope>
    <source>
        <strain evidence="2 3">JCM 16117</strain>
    </source>
</reference>
<evidence type="ECO:0000313" key="2">
    <source>
        <dbReference type="EMBL" id="GAA2231398.1"/>
    </source>
</evidence>
<organism evidence="2 3">
    <name type="scientific">Herbiconiux moechotypicola</name>
    <dbReference type="NCBI Taxonomy" id="637393"/>
    <lineage>
        <taxon>Bacteria</taxon>
        <taxon>Bacillati</taxon>
        <taxon>Actinomycetota</taxon>
        <taxon>Actinomycetes</taxon>
        <taxon>Micrococcales</taxon>
        <taxon>Microbacteriaceae</taxon>
        <taxon>Herbiconiux</taxon>
    </lineage>
</organism>
<keyword evidence="3" id="KW-1185">Reference proteome</keyword>
<dbReference type="CDD" id="cd03143">
    <property type="entry name" value="A4_beta-galactosidase_middle_domain"/>
    <property type="match status" value="1"/>
</dbReference>
<comment type="caution">
    <text evidence="2">The sequence shown here is derived from an EMBL/GenBank/DDBJ whole genome shotgun (WGS) entry which is preliminary data.</text>
</comment>
<evidence type="ECO:0000313" key="3">
    <source>
        <dbReference type="Proteomes" id="UP001500929"/>
    </source>
</evidence>
<dbReference type="Gene3D" id="3.20.20.80">
    <property type="entry name" value="Glycosidases"/>
    <property type="match status" value="1"/>
</dbReference>